<sequence>MLCQLTVSGQRGDSHVFNFCGDTIRFQFDKTDLINFPEPLSDTALFDAYLQVKHANYTAITDALQQYKQQHHPEDWLYYQLVRRTAQEISPKEDNYHRYTFYKWFLMAKSGYDVMLNTSGSFLLFYIYSKENIYNIPVRMKGDKQYVCLNYHDYRKIDFEKNRFAVFPLFLPEATGNFSYKVTRLPDFTENDYVEKDLQFDYNENNYSFRVKLNTQVQKIFANYPVVDYDSYFNIPLSKETNSSLIPVLKKRLKGVGVKGGIEYLMNFTRYAFLFQPDSLVFGGEKRLTAEQTLFSEHSDCEDRASLFFCLVKEIYNLPMLVLHYPKHVTIAVQFPKPVGRSIDYNGRKFSICEPSPQKQDLAIGQIIPELSKAPYEVVYAYTPY</sequence>
<evidence type="ECO:0000313" key="1">
    <source>
        <dbReference type="EMBL" id="RXK83973.1"/>
    </source>
</evidence>
<evidence type="ECO:0000313" key="2">
    <source>
        <dbReference type="Proteomes" id="UP000290545"/>
    </source>
</evidence>
<keyword evidence="2" id="KW-1185">Reference proteome</keyword>
<evidence type="ECO:0008006" key="3">
    <source>
        <dbReference type="Google" id="ProtNLM"/>
    </source>
</evidence>
<proteinExistence type="predicted"/>
<comment type="caution">
    <text evidence="1">The sequence shown here is derived from an EMBL/GenBank/DDBJ whole genome shotgun (WGS) entry which is preliminary data.</text>
</comment>
<dbReference type="Proteomes" id="UP000290545">
    <property type="component" value="Unassembled WGS sequence"/>
</dbReference>
<dbReference type="AlphaFoldDB" id="A0A4Q1D7P0"/>
<accession>A0A4Q1D7P0</accession>
<reference evidence="1 2" key="1">
    <citation type="submission" date="2019-01" db="EMBL/GenBank/DDBJ databases">
        <title>Filimonas sp. strain TTM-71.</title>
        <authorList>
            <person name="Chen W.-M."/>
        </authorList>
    </citation>
    <scope>NUCLEOTIDE SEQUENCE [LARGE SCALE GENOMIC DNA]</scope>
    <source>
        <strain evidence="1 2">TTM-71</strain>
    </source>
</reference>
<protein>
    <recommendedName>
        <fullName evidence="3">Transglutaminase domain-containing protein</fullName>
    </recommendedName>
</protein>
<dbReference type="EMBL" id="SDHZ01000002">
    <property type="protein sequence ID" value="RXK83973.1"/>
    <property type="molecule type" value="Genomic_DNA"/>
</dbReference>
<name>A0A4Q1D7P0_9BACT</name>
<dbReference type="OrthoDB" id="9816224at2"/>
<organism evidence="1 2">
    <name type="scientific">Filimonas effusa</name>
    <dbReference type="NCBI Taxonomy" id="2508721"/>
    <lineage>
        <taxon>Bacteria</taxon>
        <taxon>Pseudomonadati</taxon>
        <taxon>Bacteroidota</taxon>
        <taxon>Chitinophagia</taxon>
        <taxon>Chitinophagales</taxon>
        <taxon>Chitinophagaceae</taxon>
        <taxon>Filimonas</taxon>
    </lineage>
</organism>
<gene>
    <name evidence="1" type="ORF">ESB13_15475</name>
</gene>